<sequence length="139" mass="15045">MPCQKGPAGMLPFSSVSPGSTSVTAQAISPSSPIKRCQRALPFKCLSQGLPDNKTTAHAPPQKLNLGLQLLDKLLGHSSNYLQISYLTPSPPPQSIREAVRVTRKNIDLGKERRKASVSPLFCFQGGFHEHSRSPISVK</sequence>
<name>Q8C4S1_MOUSE</name>
<evidence type="ECO:0000313" key="2">
    <source>
        <dbReference type="MGI" id="MGI:3580254"/>
    </source>
</evidence>
<reference evidence="1" key="5">
    <citation type="journal article" date="2002" name="Nature">
        <title>Analysis of the mouse transcriptome based on functional annotation of 60,770 full-length cDNAs.</title>
        <authorList>
            <consortium name="The FANTOM Consortium and the RIKEN Genome Exploration Research Group Phase I and II Team"/>
        </authorList>
    </citation>
    <scope>NUCLEOTIDE SEQUENCE</scope>
    <source>
        <strain evidence="1">C57BL/6J</strain>
        <tissue evidence="1">Head</tissue>
    </source>
</reference>
<proteinExistence type="evidence at transcript level"/>
<organism evidence="1">
    <name type="scientific">Mus musculus</name>
    <name type="common">Mouse</name>
    <dbReference type="NCBI Taxonomy" id="10090"/>
    <lineage>
        <taxon>Eukaryota</taxon>
        <taxon>Metazoa</taxon>
        <taxon>Chordata</taxon>
        <taxon>Craniata</taxon>
        <taxon>Vertebrata</taxon>
        <taxon>Euteleostomi</taxon>
        <taxon>Mammalia</taxon>
        <taxon>Eutheria</taxon>
        <taxon>Euarchontoglires</taxon>
        <taxon>Glires</taxon>
        <taxon>Rodentia</taxon>
        <taxon>Myomorpha</taxon>
        <taxon>Muroidea</taxon>
        <taxon>Muridae</taxon>
        <taxon>Murinae</taxon>
        <taxon>Mus</taxon>
        <taxon>Mus</taxon>
    </lineage>
</organism>
<dbReference type="AlphaFoldDB" id="Q8C4S1"/>
<reference evidence="1" key="7">
    <citation type="journal article" date="2005" name="Science">
        <title>The Transcriptional Landscape of the Mammalian Genome.</title>
        <authorList>
            <consortium name="The FANTOM Consortium"/>
            <consortium name="Riken Genome Exploration Research Group and Genome Science Group (Genome Network Project Core Group)"/>
        </authorList>
    </citation>
    <scope>NUCLEOTIDE SEQUENCE</scope>
    <source>
        <strain evidence="1">C57BL/6J</strain>
        <tissue evidence="1">Head</tissue>
    </source>
</reference>
<evidence type="ECO:0000313" key="1">
    <source>
        <dbReference type="EMBL" id="BAC38198.1"/>
    </source>
</evidence>
<reference evidence="1" key="4">
    <citation type="journal article" date="2001" name="Nature">
        <title>Functional annotation of a full-length mouse cDNA collection.</title>
        <authorList>
            <consortium name="The RIKEN Genome Exploration Research Group Phase II Team and the FANTOM Consortium"/>
        </authorList>
    </citation>
    <scope>NUCLEOTIDE SEQUENCE</scope>
    <source>
        <strain evidence="1">C57BL/6J</strain>
        <tissue evidence="1">Head</tissue>
    </source>
</reference>
<dbReference type="MGI" id="MGI:3580254">
    <property type="gene designation" value="Dgkk"/>
</dbReference>
<reference evidence="1" key="1">
    <citation type="journal article" date="1999" name="Methods Enzymol.">
        <title>High-efficiency full-length cDNA cloning.</title>
        <authorList>
            <person name="Carninci P."/>
            <person name="Hayashizaki Y."/>
        </authorList>
    </citation>
    <scope>NUCLEOTIDE SEQUENCE</scope>
    <source>
        <strain evidence="1">C57BL/6J</strain>
        <tissue evidence="1">Head</tissue>
    </source>
</reference>
<dbReference type="EMBL" id="AK081332">
    <property type="protein sequence ID" value="BAC38198.1"/>
    <property type="molecule type" value="mRNA"/>
</dbReference>
<reference evidence="1" key="3">
    <citation type="journal article" date="2000" name="Genome Res.">
        <title>RIKEN integrated sequence analysis (RISA) system--384-format sequencing pipeline with 384 multicapillary sequencer.</title>
        <authorList>
            <person name="Shibata K."/>
            <person name="Itoh M."/>
            <person name="Aizawa K."/>
            <person name="Nagaoka S."/>
            <person name="Sasaki N."/>
            <person name="Carninci P."/>
            <person name="Konno H."/>
            <person name="Akiyama J."/>
            <person name="Nishi K."/>
            <person name="Kitsunai T."/>
            <person name="Tashiro H."/>
            <person name="Itoh M."/>
            <person name="Sumi N."/>
            <person name="Ishii Y."/>
            <person name="Nakamura S."/>
            <person name="Hazama M."/>
            <person name="Nishine T."/>
            <person name="Harada A."/>
            <person name="Yamamoto R."/>
            <person name="Matsumoto H."/>
            <person name="Sakaguchi S."/>
            <person name="Ikegami T."/>
            <person name="Kashiwagi K."/>
            <person name="Fujiwake S."/>
            <person name="Inoue K."/>
            <person name="Togawa Y."/>
            <person name="Izawa M."/>
            <person name="Ohara E."/>
            <person name="Watahiki M."/>
            <person name="Yoneda Y."/>
            <person name="Ishikawa T."/>
            <person name="Ozawa K."/>
            <person name="Tanaka T."/>
            <person name="Matsuura S."/>
            <person name="Kawai J."/>
            <person name="Okazaki Y."/>
            <person name="Muramatsu M."/>
            <person name="Inoue Y."/>
            <person name="Kira A."/>
            <person name="Hayashizaki Y."/>
        </authorList>
    </citation>
    <scope>NUCLEOTIDE SEQUENCE</scope>
    <source>
        <strain evidence="1">C57BL/6J</strain>
        <tissue evidence="1">Head</tissue>
    </source>
</reference>
<accession>Q8C4S1</accession>
<dbReference type="AGR" id="MGI:3580254"/>
<reference evidence="1" key="6">
    <citation type="submission" date="2002-04" db="EMBL/GenBank/DDBJ databases">
        <authorList>
            <person name="Adachi J."/>
            <person name="Aizawa K."/>
            <person name="Akimura T."/>
            <person name="Arakawa T."/>
            <person name="Bono H."/>
            <person name="Carninci P."/>
            <person name="Fukuda S."/>
            <person name="Furuno M."/>
            <person name="Hanagaki T."/>
            <person name="Hara A."/>
            <person name="Hashizume W."/>
            <person name="Hayashida K."/>
            <person name="Hayatsu N."/>
            <person name="Hiramoto K."/>
            <person name="Hiraoka T."/>
            <person name="Hirozane T."/>
            <person name="Hori F."/>
            <person name="Imotani K."/>
            <person name="Ishii Y."/>
            <person name="Itoh M."/>
            <person name="Kagawa I."/>
            <person name="Kasukawa T."/>
            <person name="Katoh H."/>
            <person name="Kawai J."/>
            <person name="Kojima Y."/>
            <person name="Kondo S."/>
            <person name="Konno H."/>
            <person name="Kouda M."/>
            <person name="Koya S."/>
            <person name="Kurihara C."/>
            <person name="Matsuyama T."/>
            <person name="Miyazaki A."/>
            <person name="Murata M."/>
            <person name="Nakamura M."/>
            <person name="Nishi K."/>
            <person name="Nomura K."/>
            <person name="Numazaki R."/>
            <person name="Ohno M."/>
            <person name="Ohsato N."/>
            <person name="Okazaki Y."/>
            <person name="Saito R."/>
            <person name="Saitoh H."/>
            <person name="Sakai C."/>
            <person name="Sakai K."/>
            <person name="Sakazume N."/>
            <person name="Sano H."/>
            <person name="Sasaki D."/>
            <person name="Shibata K."/>
            <person name="Shinagawa A."/>
            <person name="Shiraki T."/>
            <person name="Sogabe Y."/>
            <person name="Tagami M."/>
            <person name="Tagawa A."/>
            <person name="Takahashi F."/>
            <person name="Takaku-Akahira S."/>
            <person name="Takeda Y."/>
            <person name="Tanaka T."/>
            <person name="Tomaru A."/>
            <person name="Toya T."/>
            <person name="Yasunishi A."/>
            <person name="Muramatsu M."/>
            <person name="Hayashizaki Y."/>
        </authorList>
    </citation>
    <scope>NUCLEOTIDE SEQUENCE</scope>
    <source>
        <strain evidence="1">C57BL/6J</strain>
        <tissue evidence="1">Head</tissue>
    </source>
</reference>
<gene>
    <name evidence="2" type="primary">Dgkk</name>
</gene>
<protein>
    <submittedName>
        <fullName evidence="1">Uncharacterized protein</fullName>
    </submittedName>
</protein>
<reference evidence="1" key="2">
    <citation type="journal article" date="2000" name="Genome Res.">
        <title>Normalization and subtraction of cap-trapper-selected cDNAs to prepare full-length cDNA libraries for rapid discovery of new genes.</title>
        <authorList>
            <person name="Carninci P."/>
            <person name="Shibata Y."/>
            <person name="Hayatsu N."/>
            <person name="Sugahara Y."/>
            <person name="Shibata K."/>
            <person name="Itoh M."/>
            <person name="Konno H."/>
            <person name="Okazaki Y."/>
            <person name="Muramatsu M."/>
            <person name="Hayashizaki Y."/>
        </authorList>
    </citation>
    <scope>NUCLEOTIDE SEQUENCE</scope>
    <source>
        <strain evidence="1">C57BL/6J</strain>
        <tissue evidence="1">Head</tissue>
    </source>
</reference>
<reference evidence="1" key="8">
    <citation type="journal article" date="2005" name="Science">
        <title>Antisense Transcription in the Mammalian Transcriptome.</title>
        <authorList>
            <consortium name="RIKEN Genome Exploration Research Group and Genome Science Group (Genome Network Project Core Group) and the FANTOM Consortium"/>
        </authorList>
    </citation>
    <scope>NUCLEOTIDE SEQUENCE</scope>
    <source>
        <strain evidence="1">C57BL/6J</strain>
        <tissue evidence="1">Head</tissue>
    </source>
</reference>